<dbReference type="CDD" id="cd00741">
    <property type="entry name" value="Lipase"/>
    <property type="match status" value="1"/>
</dbReference>
<dbReference type="Pfam" id="PF01764">
    <property type="entry name" value="Lipase_3"/>
    <property type="match status" value="1"/>
</dbReference>
<evidence type="ECO:0000313" key="5">
    <source>
        <dbReference type="Proteomes" id="UP001189429"/>
    </source>
</evidence>
<feature type="transmembrane region" description="Helical" evidence="2">
    <location>
        <begin position="135"/>
        <end position="166"/>
    </location>
</feature>
<evidence type="ECO:0000313" key="4">
    <source>
        <dbReference type="EMBL" id="CAK0904343.1"/>
    </source>
</evidence>
<keyword evidence="5" id="KW-1185">Reference proteome</keyword>
<organism evidence="4 5">
    <name type="scientific">Prorocentrum cordatum</name>
    <dbReference type="NCBI Taxonomy" id="2364126"/>
    <lineage>
        <taxon>Eukaryota</taxon>
        <taxon>Sar</taxon>
        <taxon>Alveolata</taxon>
        <taxon>Dinophyceae</taxon>
        <taxon>Prorocentrales</taxon>
        <taxon>Prorocentraceae</taxon>
        <taxon>Prorocentrum</taxon>
    </lineage>
</organism>
<evidence type="ECO:0000256" key="1">
    <source>
        <dbReference type="SAM" id="MobiDB-lite"/>
    </source>
</evidence>
<keyword evidence="2" id="KW-1133">Transmembrane helix</keyword>
<feature type="transmembrane region" description="Helical" evidence="2">
    <location>
        <begin position="186"/>
        <end position="207"/>
    </location>
</feature>
<feature type="transmembrane region" description="Helical" evidence="2">
    <location>
        <begin position="480"/>
        <end position="502"/>
    </location>
</feature>
<feature type="domain" description="Fungal lipase-type" evidence="3">
    <location>
        <begin position="639"/>
        <end position="739"/>
    </location>
</feature>
<dbReference type="InterPro" id="IPR002921">
    <property type="entry name" value="Fungal_lipase-type"/>
</dbReference>
<proteinExistence type="predicted"/>
<evidence type="ECO:0000256" key="2">
    <source>
        <dbReference type="SAM" id="Phobius"/>
    </source>
</evidence>
<dbReference type="EMBL" id="CAUYUJ010021390">
    <property type="protein sequence ID" value="CAK0904343.1"/>
    <property type="molecule type" value="Genomic_DNA"/>
</dbReference>
<feature type="transmembrane region" description="Helical" evidence="2">
    <location>
        <begin position="880"/>
        <end position="897"/>
    </location>
</feature>
<evidence type="ECO:0000259" key="3">
    <source>
        <dbReference type="Pfam" id="PF01764"/>
    </source>
</evidence>
<comment type="caution">
    <text evidence="4">The sequence shown here is derived from an EMBL/GenBank/DDBJ whole genome shotgun (WGS) entry which is preliminary data.</text>
</comment>
<feature type="region of interest" description="Disordered" evidence="1">
    <location>
        <begin position="910"/>
        <end position="939"/>
    </location>
</feature>
<keyword evidence="2" id="KW-0812">Transmembrane</keyword>
<accession>A0ABN9XW50</accession>
<gene>
    <name evidence="4" type="ORF">PCOR1329_LOCUS80392</name>
</gene>
<dbReference type="Gene3D" id="3.40.50.1820">
    <property type="entry name" value="alpha/beta hydrolase"/>
    <property type="match status" value="1"/>
</dbReference>
<feature type="transmembrane region" description="Helical" evidence="2">
    <location>
        <begin position="291"/>
        <end position="314"/>
    </location>
</feature>
<feature type="transmembrane region" description="Helical" evidence="2">
    <location>
        <begin position="407"/>
        <end position="428"/>
    </location>
</feature>
<protein>
    <recommendedName>
        <fullName evidence="3">Fungal lipase-type domain-containing protein</fullName>
    </recommendedName>
</protein>
<sequence>MATCDGRVRGLPMARRGTAANEELHSLLVAYSNYVDQHSESCCPWIADRRPHSFRNPLLTREERTPEGTGTSVKDKLEGAIMRQKEREIVKYDQLLDDIKQGKVRKLTKQLPFMLPIRGRSSSLTLAYKVWLRFLVAYASCLCIMLLLAWFSGFLMEIFCSIFVFVPDVSTPDADSESQSFSECNAVSAYIGFLLLPFLIVFTAFLGDEFCDLVLDSVQEVPLTLCRATILAAAASPLFPCRKQERAAEPIPNWTYVAVEICLVICLNVVPGCCAFYRVLTTYQVGPSIKAFIAGSSYGVLAIAFLFAVADVRISCDHKREKLRDVIHEELRSKHVFPCTCSLWLTRGIINHNWAYHKEEWAFADQEWNERLVMHAMSKGEDDQPKGLARSKSDIASTTMTKNCGTWLVCVFVCLVSWAVTVCATRHVLSYNSMYGTGSSTRTSDVRLGVLACACVLVTVVSLLSCGIRKNLPRILGGPFFAILVFFMSVSSVILLSEIYILPTPDLSPLMTVERDNAFMPSCGGEGDEGSCDPHHPWNGSDELAKYPVCNMAWGAATATLSSLDLAGLAHISGGSYAVRPEDINELLHRGYNFSGRHGHHTPNYDTPISQDPSPYKNVPRVLEIFFPSKIPNRSGTRVFAIKGTSTSYDAVTDASFFAGIEVLQLFNHIFPVLTVFPEWRIQWLLRPTLNQHTEDTEQSIFEEVEQRIKRSKKAHPADQVILTGHSLGGGIAQIVAARTGIPALVWSAPGILFSAHRFAKNVQHPWSELIRFEELAKRSVTVVVPDLDPVPRVDEQIGMVQPVECRGRDGKLPFPWDCHPIKKTACEIWRVCGDPMGRDFRHACNDNNVTFHVNPSNKGEPYQDDDADVSAFDLRVRRSVVVVVGVIISSFVGVLIRRRAQIDEASLGEHAEAGHSSGSGGRGGAREPARLPRRWSWN</sequence>
<dbReference type="SUPFAM" id="SSF53474">
    <property type="entry name" value="alpha/beta-Hydrolases"/>
    <property type="match status" value="1"/>
</dbReference>
<feature type="transmembrane region" description="Helical" evidence="2">
    <location>
        <begin position="254"/>
        <end position="279"/>
    </location>
</feature>
<keyword evidence="2" id="KW-0472">Membrane</keyword>
<dbReference type="InterPro" id="IPR029058">
    <property type="entry name" value="AB_hydrolase_fold"/>
</dbReference>
<reference evidence="4" key="1">
    <citation type="submission" date="2023-10" db="EMBL/GenBank/DDBJ databases">
        <authorList>
            <person name="Chen Y."/>
            <person name="Shah S."/>
            <person name="Dougan E. K."/>
            <person name="Thang M."/>
            <person name="Chan C."/>
        </authorList>
    </citation>
    <scope>NUCLEOTIDE SEQUENCE [LARGE SCALE GENOMIC DNA]</scope>
</reference>
<feature type="transmembrane region" description="Helical" evidence="2">
    <location>
        <begin position="448"/>
        <end position="468"/>
    </location>
</feature>
<dbReference type="Proteomes" id="UP001189429">
    <property type="component" value="Unassembled WGS sequence"/>
</dbReference>
<name>A0ABN9XW50_9DINO</name>